<feature type="domain" description="Type I restriction modification DNA specificity" evidence="4">
    <location>
        <begin position="247"/>
        <end position="356"/>
    </location>
</feature>
<dbReference type="Proteomes" id="UP000466794">
    <property type="component" value="Unassembled WGS sequence"/>
</dbReference>
<dbReference type="GO" id="GO:0009307">
    <property type="term" value="P:DNA restriction-modification system"/>
    <property type="evidence" value="ECO:0007669"/>
    <property type="project" value="UniProtKB-KW"/>
</dbReference>
<accession>A0A7K1V6N7</accession>
<dbReference type="EMBL" id="WRPP01000008">
    <property type="protein sequence ID" value="MVU82305.1"/>
    <property type="molecule type" value="Genomic_DNA"/>
</dbReference>
<gene>
    <name evidence="5" type="ORF">GPX89_34350</name>
</gene>
<dbReference type="SUPFAM" id="SSF116734">
    <property type="entry name" value="DNA methylase specificity domain"/>
    <property type="match status" value="2"/>
</dbReference>
<dbReference type="Gene3D" id="3.90.220.20">
    <property type="entry name" value="DNA methylase specificity domains"/>
    <property type="match status" value="2"/>
</dbReference>
<evidence type="ECO:0000256" key="2">
    <source>
        <dbReference type="ARBA" id="ARBA00022747"/>
    </source>
</evidence>
<keyword evidence="5" id="KW-0378">Hydrolase</keyword>
<evidence type="ECO:0000313" key="5">
    <source>
        <dbReference type="EMBL" id="MVU82305.1"/>
    </source>
</evidence>
<proteinExistence type="inferred from homology"/>
<dbReference type="Pfam" id="PF01420">
    <property type="entry name" value="Methylase_S"/>
    <property type="match status" value="2"/>
</dbReference>
<dbReference type="PANTHER" id="PTHR30408:SF12">
    <property type="entry name" value="TYPE I RESTRICTION ENZYME MJAVIII SPECIFICITY SUBUNIT"/>
    <property type="match status" value="1"/>
</dbReference>
<dbReference type="InterPro" id="IPR044946">
    <property type="entry name" value="Restrct_endonuc_typeI_TRD_sf"/>
</dbReference>
<evidence type="ECO:0000256" key="3">
    <source>
        <dbReference type="ARBA" id="ARBA00023125"/>
    </source>
</evidence>
<name>A0A7K1V6N7_9NOCA</name>
<organism evidence="5 6">
    <name type="scientific">Nocardia terrae</name>
    <dbReference type="NCBI Taxonomy" id="2675851"/>
    <lineage>
        <taxon>Bacteria</taxon>
        <taxon>Bacillati</taxon>
        <taxon>Actinomycetota</taxon>
        <taxon>Actinomycetes</taxon>
        <taxon>Mycobacteriales</taxon>
        <taxon>Nocardiaceae</taxon>
        <taxon>Nocardia</taxon>
    </lineage>
</organism>
<dbReference type="InterPro" id="IPR000055">
    <property type="entry name" value="Restrct_endonuc_typeI_TRD"/>
</dbReference>
<dbReference type="InterPro" id="IPR052021">
    <property type="entry name" value="Type-I_RS_S_subunit"/>
</dbReference>
<sequence>MSSVAQVELSEFMVSRGGTVDPSQYPDEEFELYSIPAFDTGTPDITEGAQIGSNKQIVKPGDVLLSKIVPHIRRAWIVEPHTDRRLIASGEWIIFRSKMFYPNYLRQLLISDAFHSQFMNTVAGVGGSLLRARPSFVARISVPLPSISEQQRIAEVLDRVDALREKRRKAIALLDDLAQSIFLDMFPTTMKTVKLSESLSFVTSGGRGWAKYYSENGTRFIRSLDVRMNWIDDADAAYVNAPDNAEAKRTRVFEGDVLLTITGSRIGRVAPVLGTLDGAYVSQHVAILRPQRDTIDPKFLAFFLSLPARGQKQIRSMQYGQTKPGLNFEQIRSIEVPDASLEQQRRFGDRLQSVQFIAEEHRNHLAELDALFASLQSRAFRGELWQHEAKDLVGEGVS</sequence>
<keyword evidence="2" id="KW-0680">Restriction system</keyword>
<dbReference type="RefSeq" id="WP_157391862.1">
    <property type="nucleotide sequence ID" value="NZ_WRPP01000008.1"/>
</dbReference>
<evidence type="ECO:0000256" key="1">
    <source>
        <dbReference type="ARBA" id="ARBA00010923"/>
    </source>
</evidence>
<evidence type="ECO:0000259" key="4">
    <source>
        <dbReference type="Pfam" id="PF01420"/>
    </source>
</evidence>
<protein>
    <submittedName>
        <fullName evidence="5">Restriction endonuclease subunit S</fullName>
    </submittedName>
</protein>
<dbReference type="AlphaFoldDB" id="A0A7K1V6N7"/>
<comment type="caution">
    <text evidence="5">The sequence shown here is derived from an EMBL/GenBank/DDBJ whole genome shotgun (WGS) entry which is preliminary data.</text>
</comment>
<dbReference type="GO" id="GO:0003677">
    <property type="term" value="F:DNA binding"/>
    <property type="evidence" value="ECO:0007669"/>
    <property type="project" value="UniProtKB-KW"/>
</dbReference>
<evidence type="ECO:0000313" key="6">
    <source>
        <dbReference type="Proteomes" id="UP000466794"/>
    </source>
</evidence>
<comment type="similarity">
    <text evidence="1">Belongs to the type-I restriction system S methylase family.</text>
</comment>
<keyword evidence="5" id="KW-0540">Nuclease</keyword>
<keyword evidence="5" id="KW-0255">Endonuclease</keyword>
<dbReference type="GO" id="GO:0004519">
    <property type="term" value="F:endonuclease activity"/>
    <property type="evidence" value="ECO:0007669"/>
    <property type="project" value="UniProtKB-KW"/>
</dbReference>
<reference evidence="5 6" key="1">
    <citation type="submission" date="2019-12" db="EMBL/GenBank/DDBJ databases">
        <title>Nocardia sp. nov. ET3-3 isolated from soil.</title>
        <authorList>
            <person name="Kanchanasin P."/>
            <person name="Tanasupawat S."/>
            <person name="Yuki M."/>
            <person name="Kudo T."/>
        </authorList>
    </citation>
    <scope>NUCLEOTIDE SEQUENCE [LARGE SCALE GENOMIC DNA]</scope>
    <source>
        <strain evidence="5 6">ET3-3</strain>
    </source>
</reference>
<keyword evidence="3" id="KW-0238">DNA-binding</keyword>
<keyword evidence="6" id="KW-1185">Reference proteome</keyword>
<feature type="domain" description="Type I restriction modification DNA specificity" evidence="4">
    <location>
        <begin position="8"/>
        <end position="170"/>
    </location>
</feature>
<dbReference type="PANTHER" id="PTHR30408">
    <property type="entry name" value="TYPE-1 RESTRICTION ENZYME ECOKI SPECIFICITY PROTEIN"/>
    <property type="match status" value="1"/>
</dbReference>